<dbReference type="RefSeq" id="WP_214435649.1">
    <property type="nucleotide sequence ID" value="NZ_CAWPUQ010000173.1"/>
</dbReference>
<sequence length="164" mass="19232">MDYQSLIHQTKYGEAAKELQKLLDSEPNDNKRRLLAMCLWFTDKAEDALQVITQIEYPTLRDYQLIADIHWQLNNWDEMGIALRSTLRICQSATSYYRLAIAERRGRYLYKIDAASKEIMQGYLSKATDFEDCPVQAYIFFAELCEPEKLDRKLNILFKMSNGL</sequence>
<proteinExistence type="predicted"/>
<evidence type="ECO:0000313" key="2">
    <source>
        <dbReference type="Proteomes" id="UP000662314"/>
    </source>
</evidence>
<dbReference type="EMBL" id="JAECZA010000244">
    <property type="protein sequence ID" value="MBH8576929.1"/>
    <property type="molecule type" value="Genomic_DNA"/>
</dbReference>
<protein>
    <recommendedName>
        <fullName evidence="3">Tetratricopeptide repeat protein</fullName>
    </recommendedName>
</protein>
<dbReference type="Proteomes" id="UP000662314">
    <property type="component" value="Unassembled WGS sequence"/>
</dbReference>
<dbReference type="SUPFAM" id="SSF48452">
    <property type="entry name" value="TPR-like"/>
    <property type="match status" value="1"/>
</dbReference>
<dbReference type="AlphaFoldDB" id="A0A8J7I7H1"/>
<gene>
    <name evidence="1" type="ORF">I8752_28875</name>
</gene>
<evidence type="ECO:0008006" key="3">
    <source>
        <dbReference type="Google" id="ProtNLM"/>
    </source>
</evidence>
<reference evidence="1 2" key="1">
    <citation type="journal article" date="2021" name="Int. J. Syst. Evol. Microbiol.">
        <title>Amazonocrinis nigriterrae gen. nov., sp. nov., Atlanticothrix silvestris gen. nov., sp. nov. and Dendronalium phyllosphericum gen. nov., sp. nov., nostocacean cyanobacteria from Brazilian environments.</title>
        <authorList>
            <person name="Alvarenga D.O."/>
            <person name="Andreote A.P.D."/>
            <person name="Branco L.H.Z."/>
            <person name="Delbaje E."/>
            <person name="Cruz R.B."/>
            <person name="Varani A.M."/>
            <person name="Fiore M.F."/>
        </authorList>
    </citation>
    <scope>NUCLEOTIDE SEQUENCE [LARGE SCALE GENOMIC DNA]</scope>
    <source>
        <strain evidence="1 2">CENA369</strain>
    </source>
</reference>
<dbReference type="InterPro" id="IPR011990">
    <property type="entry name" value="TPR-like_helical_dom_sf"/>
</dbReference>
<name>A0A8J7I7H1_9NOST</name>
<keyword evidence="2" id="KW-1185">Reference proteome</keyword>
<organism evidence="1 2">
    <name type="scientific">Dendronalium phyllosphericum CENA369</name>
    <dbReference type="NCBI Taxonomy" id="1725256"/>
    <lineage>
        <taxon>Bacteria</taxon>
        <taxon>Bacillati</taxon>
        <taxon>Cyanobacteriota</taxon>
        <taxon>Cyanophyceae</taxon>
        <taxon>Nostocales</taxon>
        <taxon>Nostocaceae</taxon>
        <taxon>Dendronalium</taxon>
        <taxon>Dendronalium phyllosphericum</taxon>
    </lineage>
</organism>
<comment type="caution">
    <text evidence="1">The sequence shown here is derived from an EMBL/GenBank/DDBJ whole genome shotgun (WGS) entry which is preliminary data.</text>
</comment>
<dbReference type="Gene3D" id="1.25.40.10">
    <property type="entry name" value="Tetratricopeptide repeat domain"/>
    <property type="match status" value="1"/>
</dbReference>
<evidence type="ECO:0000313" key="1">
    <source>
        <dbReference type="EMBL" id="MBH8576929.1"/>
    </source>
</evidence>
<accession>A0A8J7I7H1</accession>